<reference evidence="1" key="1">
    <citation type="submission" date="2021-06" db="EMBL/GenBank/DDBJ databases">
        <authorList>
            <person name="Kallberg Y."/>
            <person name="Tangrot J."/>
            <person name="Rosling A."/>
        </authorList>
    </citation>
    <scope>NUCLEOTIDE SEQUENCE</scope>
    <source>
        <strain evidence="1">MA461A</strain>
    </source>
</reference>
<comment type="caution">
    <text evidence="1">The sequence shown here is derived from an EMBL/GenBank/DDBJ whole genome shotgun (WGS) entry which is preliminary data.</text>
</comment>
<accession>A0ACA9RZ34</accession>
<evidence type="ECO:0000313" key="1">
    <source>
        <dbReference type="EMBL" id="CAG8815679.1"/>
    </source>
</evidence>
<dbReference type="EMBL" id="CAJVQC010077584">
    <property type="protein sequence ID" value="CAG8815679.1"/>
    <property type="molecule type" value="Genomic_DNA"/>
</dbReference>
<feature type="non-terminal residue" evidence="1">
    <location>
        <position position="1"/>
    </location>
</feature>
<feature type="non-terminal residue" evidence="1">
    <location>
        <position position="55"/>
    </location>
</feature>
<proteinExistence type="predicted"/>
<name>A0ACA9RZ34_9GLOM</name>
<gene>
    <name evidence="1" type="ORF">RPERSI_LOCUS24279</name>
</gene>
<organism evidence="1 2">
    <name type="scientific">Racocetra persica</name>
    <dbReference type="NCBI Taxonomy" id="160502"/>
    <lineage>
        <taxon>Eukaryota</taxon>
        <taxon>Fungi</taxon>
        <taxon>Fungi incertae sedis</taxon>
        <taxon>Mucoromycota</taxon>
        <taxon>Glomeromycotina</taxon>
        <taxon>Glomeromycetes</taxon>
        <taxon>Diversisporales</taxon>
        <taxon>Gigasporaceae</taxon>
        <taxon>Racocetra</taxon>
    </lineage>
</organism>
<sequence length="55" mass="6497">EGHIKKDCKELKDSIEAKRLFRKARSKIKREKTQKSETTKISFSPSNLYKTNIEE</sequence>
<dbReference type="Proteomes" id="UP000789920">
    <property type="component" value="Unassembled WGS sequence"/>
</dbReference>
<keyword evidence="2" id="KW-1185">Reference proteome</keyword>
<evidence type="ECO:0000313" key="2">
    <source>
        <dbReference type="Proteomes" id="UP000789920"/>
    </source>
</evidence>
<protein>
    <submittedName>
        <fullName evidence="1">15522_t:CDS:1</fullName>
    </submittedName>
</protein>